<feature type="region of interest" description="Disordered" evidence="1">
    <location>
        <begin position="71"/>
        <end position="117"/>
    </location>
</feature>
<evidence type="ECO:0000256" key="2">
    <source>
        <dbReference type="SAM" id="Phobius"/>
    </source>
</evidence>
<reference evidence="3" key="1">
    <citation type="journal article" date="2014" name="Int. J. Syst. Evol. Microbiol.">
        <title>Complete genome sequence of Corynebacterium casei LMG S-19264T (=DSM 44701T), isolated from a smear-ripened cheese.</title>
        <authorList>
            <consortium name="US DOE Joint Genome Institute (JGI-PGF)"/>
            <person name="Walter F."/>
            <person name="Albersmeier A."/>
            <person name="Kalinowski J."/>
            <person name="Ruckert C."/>
        </authorList>
    </citation>
    <scope>NUCLEOTIDE SEQUENCE</scope>
    <source>
        <strain evidence="3">JCM 19831</strain>
    </source>
</reference>
<dbReference type="Proteomes" id="UP000642070">
    <property type="component" value="Unassembled WGS sequence"/>
</dbReference>
<feature type="region of interest" description="Disordered" evidence="1">
    <location>
        <begin position="1"/>
        <end position="45"/>
    </location>
</feature>
<feature type="compositionally biased region" description="Low complexity" evidence="1">
    <location>
        <begin position="78"/>
        <end position="107"/>
    </location>
</feature>
<keyword evidence="2" id="KW-0812">Transmembrane</keyword>
<feature type="transmembrane region" description="Helical" evidence="2">
    <location>
        <begin position="43"/>
        <end position="64"/>
    </location>
</feature>
<evidence type="ECO:0000313" key="3">
    <source>
        <dbReference type="EMBL" id="GGM84631.1"/>
    </source>
</evidence>
<protein>
    <submittedName>
        <fullName evidence="3">Uncharacterized protein</fullName>
    </submittedName>
</protein>
<proteinExistence type="predicted"/>
<keyword evidence="4" id="KW-1185">Reference proteome</keyword>
<dbReference type="EMBL" id="BMPI01000097">
    <property type="protein sequence ID" value="GGM84631.1"/>
    <property type="molecule type" value="Genomic_DNA"/>
</dbReference>
<reference evidence="3" key="2">
    <citation type="submission" date="2020-09" db="EMBL/GenBank/DDBJ databases">
        <authorList>
            <person name="Sun Q."/>
            <person name="Ohkuma M."/>
        </authorList>
    </citation>
    <scope>NUCLEOTIDE SEQUENCE</scope>
    <source>
        <strain evidence="3">JCM 19831</strain>
    </source>
</reference>
<keyword evidence="2" id="KW-0472">Membrane</keyword>
<accession>A0A917UD96</accession>
<dbReference type="AlphaFoldDB" id="A0A917UD96"/>
<sequence>MHLDESNAGDLLGTLSQEPPRPSSIDVGRAMREGRRRRRARRAALTSGAAGFTALALAALPIGLRSIGTSKSDISERTSTSPSVAASAAPTAAPSPSASASPSKAPARLPTSCTVDRLPIPDNVPKSIVTAADPTGRLVFGRSYPGNGTQQVLLWTNGKASKVDVPGDDQAMHSVNAAGVAVGHSYVDGEPVAWLYRDGRVSELPAGRSAEAQGINASNVIVGERAGRPVRWASPTAEPISLEVPPDAQGGAARAVDDDGTAVGYVYVGTNRVAYAWTPDGKGRPLASGDDSAAFTVRNGWATGLHGSSGMRWNLHTGAAESVPGMQIRPSTANASGWMVGTDPQGRGVLTGAGTSVRLPDLFLHKADEFSNLPETLSDDGRVIAGQANDAAGALYAAVWHCR</sequence>
<comment type="caution">
    <text evidence="3">The sequence shown here is derived from an EMBL/GenBank/DDBJ whole genome shotgun (WGS) entry which is preliminary data.</text>
</comment>
<evidence type="ECO:0000256" key="1">
    <source>
        <dbReference type="SAM" id="MobiDB-lite"/>
    </source>
</evidence>
<keyword evidence="2" id="KW-1133">Transmembrane helix</keyword>
<name>A0A917UD96_9ACTN</name>
<organism evidence="3 4">
    <name type="scientific">Dactylosporangium sucinum</name>
    <dbReference type="NCBI Taxonomy" id="1424081"/>
    <lineage>
        <taxon>Bacteria</taxon>
        <taxon>Bacillati</taxon>
        <taxon>Actinomycetota</taxon>
        <taxon>Actinomycetes</taxon>
        <taxon>Micromonosporales</taxon>
        <taxon>Micromonosporaceae</taxon>
        <taxon>Dactylosporangium</taxon>
    </lineage>
</organism>
<dbReference type="RefSeq" id="WP_190257416.1">
    <property type="nucleotide sequence ID" value="NZ_BMPI01000097.1"/>
</dbReference>
<evidence type="ECO:0000313" key="4">
    <source>
        <dbReference type="Proteomes" id="UP000642070"/>
    </source>
</evidence>
<gene>
    <name evidence="3" type="ORF">GCM10007977_102770</name>
</gene>